<dbReference type="EMBL" id="CAEZSU010000093">
    <property type="protein sequence ID" value="CAB4552436.1"/>
    <property type="molecule type" value="Genomic_DNA"/>
</dbReference>
<dbReference type="Pfam" id="PF02866">
    <property type="entry name" value="Ldh_1_C"/>
    <property type="match status" value="1"/>
</dbReference>
<name>A0A6J6CM88_9ZZZZ</name>
<dbReference type="GO" id="GO:0006089">
    <property type="term" value="P:lactate metabolic process"/>
    <property type="evidence" value="ECO:0007669"/>
    <property type="project" value="TreeGrafter"/>
</dbReference>
<dbReference type="InterPro" id="IPR036291">
    <property type="entry name" value="NAD(P)-bd_dom_sf"/>
</dbReference>
<dbReference type="PROSITE" id="PS51257">
    <property type="entry name" value="PROKAR_LIPOPROTEIN"/>
    <property type="match status" value="1"/>
</dbReference>
<accession>A0A6J6CM88</accession>
<evidence type="ECO:0000259" key="4">
    <source>
        <dbReference type="Pfam" id="PF02866"/>
    </source>
</evidence>
<dbReference type="InterPro" id="IPR001236">
    <property type="entry name" value="Lactate/malate_DH_N"/>
</dbReference>
<dbReference type="InterPro" id="IPR022383">
    <property type="entry name" value="Lactate/malate_DH_C"/>
</dbReference>
<keyword evidence="1" id="KW-0560">Oxidoreductase</keyword>
<dbReference type="InterPro" id="IPR015955">
    <property type="entry name" value="Lactate_DH/Glyco_Ohase_4_C"/>
</dbReference>
<dbReference type="PRINTS" id="PR00086">
    <property type="entry name" value="LLDHDRGNASE"/>
</dbReference>
<reference evidence="5" key="1">
    <citation type="submission" date="2020-05" db="EMBL/GenBank/DDBJ databases">
        <authorList>
            <person name="Chiriac C."/>
            <person name="Salcher M."/>
            <person name="Ghai R."/>
            <person name="Kavagutti S V."/>
        </authorList>
    </citation>
    <scope>NUCLEOTIDE SEQUENCE</scope>
</reference>
<protein>
    <submittedName>
        <fullName evidence="5">Unannotated protein</fullName>
    </submittedName>
</protein>
<feature type="domain" description="Lactate/malate dehydrogenase C-terminal" evidence="4">
    <location>
        <begin position="159"/>
        <end position="205"/>
    </location>
</feature>
<proteinExistence type="predicted"/>
<keyword evidence="2" id="KW-0520">NAD</keyword>
<sequence length="358" mass="38285">MTSRKNVAIVGAAGSCGRQLAVQLLDREILSPDARLQLVAHHGGASEYETHGLRADLRDAFADTAPTIELIDQPEQLDADILVMLAGSTVPTDPTQNVDRVALARTNLRIFTAFAEELAQRDSTPPLVIVQSNPVELGVEVFSRVIDRHLVVGAGAYSDSIRFRREIADSLGVRRTDVNAMMLGQHGDNLIPAWSQVAVDGISSDVLASWIAEQRNGRSLEQLPEEILAHRGELLSIVANRDVHGAFARAAQLPPEIRAAVKPFLVHTTAGHTTEIVTAHSVADIIDTVVNGEPTVLPLQVMLDNDYLELAGVGGVPVRLGSQGWTEVIDLGLAEDEVAALRRAFNAVAAVSAAVQAS</sequence>
<evidence type="ECO:0000313" key="5">
    <source>
        <dbReference type="EMBL" id="CAB4552436.1"/>
    </source>
</evidence>
<gene>
    <name evidence="5" type="ORF">UFOPK1495_00966</name>
</gene>
<evidence type="ECO:0000259" key="3">
    <source>
        <dbReference type="Pfam" id="PF00056"/>
    </source>
</evidence>
<dbReference type="AlphaFoldDB" id="A0A6J6CM88"/>
<organism evidence="5">
    <name type="scientific">freshwater metagenome</name>
    <dbReference type="NCBI Taxonomy" id="449393"/>
    <lineage>
        <taxon>unclassified sequences</taxon>
        <taxon>metagenomes</taxon>
        <taxon>ecological metagenomes</taxon>
    </lineage>
</organism>
<dbReference type="Gene3D" id="3.90.110.10">
    <property type="entry name" value="Lactate dehydrogenase/glycoside hydrolase, family 4, C-terminal"/>
    <property type="match status" value="1"/>
</dbReference>
<evidence type="ECO:0000256" key="2">
    <source>
        <dbReference type="ARBA" id="ARBA00023027"/>
    </source>
</evidence>
<dbReference type="Gene3D" id="3.40.50.720">
    <property type="entry name" value="NAD(P)-binding Rossmann-like Domain"/>
    <property type="match status" value="1"/>
</dbReference>
<dbReference type="SUPFAM" id="SSF56327">
    <property type="entry name" value="LDH C-terminal domain-like"/>
    <property type="match status" value="1"/>
</dbReference>
<feature type="domain" description="Lactate/malate dehydrogenase N-terminal" evidence="3">
    <location>
        <begin position="6"/>
        <end position="144"/>
    </location>
</feature>
<dbReference type="PANTHER" id="PTHR43128:SF16">
    <property type="entry name" value="L-LACTATE DEHYDROGENASE"/>
    <property type="match status" value="1"/>
</dbReference>
<dbReference type="GO" id="GO:0004459">
    <property type="term" value="F:L-lactate dehydrogenase (NAD+) activity"/>
    <property type="evidence" value="ECO:0007669"/>
    <property type="project" value="TreeGrafter"/>
</dbReference>
<evidence type="ECO:0000256" key="1">
    <source>
        <dbReference type="ARBA" id="ARBA00023002"/>
    </source>
</evidence>
<dbReference type="InterPro" id="IPR001557">
    <property type="entry name" value="L-lactate/malate_DH"/>
</dbReference>
<dbReference type="PIRSF" id="PIRSF000102">
    <property type="entry name" value="Lac_mal_DH"/>
    <property type="match status" value="1"/>
</dbReference>
<dbReference type="SUPFAM" id="SSF51735">
    <property type="entry name" value="NAD(P)-binding Rossmann-fold domains"/>
    <property type="match status" value="1"/>
</dbReference>
<dbReference type="Pfam" id="PF00056">
    <property type="entry name" value="Ldh_1_N"/>
    <property type="match status" value="1"/>
</dbReference>
<dbReference type="PANTHER" id="PTHR43128">
    <property type="entry name" value="L-2-HYDROXYCARBOXYLATE DEHYDROGENASE (NAD(P)(+))"/>
    <property type="match status" value="1"/>
</dbReference>